<gene>
    <name evidence="2" type="primary">spoIIIAD</name>
    <name evidence="2" type="ORF">CP523_15025</name>
    <name evidence="3" type="ORF">NH397_07465</name>
</gene>
<dbReference type="NCBIfam" id="TIGR02849">
    <property type="entry name" value="spore_III_AD"/>
    <property type="match status" value="1"/>
</dbReference>
<dbReference type="RefSeq" id="WP_066676034.1">
    <property type="nucleotide sequence ID" value="NZ_CABMIZ010000013.1"/>
</dbReference>
<dbReference type="Proteomes" id="UP000280586">
    <property type="component" value="Chromosome"/>
</dbReference>
<keyword evidence="1" id="KW-0472">Membrane</keyword>
<sequence length="127" mass="13838">MEIIKIVSFAFIGLFLFMIFKDRRSDVAVLISVAVGVTIFLFIAGQLSNVIYFVNDIAEKANIDMIYIGIVLKILAIAYLTSFCSEICKDAGASSIASKVEFSGKILILALAIPILMAVLESILQIL</sequence>
<dbReference type="GeneID" id="303562001"/>
<dbReference type="AlphaFoldDB" id="A0A9N7JMU9"/>
<dbReference type="InterPro" id="IPR025664">
    <property type="entry name" value="Spore_III_AC/AD"/>
</dbReference>
<dbReference type="InterPro" id="IPR014211">
    <property type="entry name" value="Spore_III_AD"/>
</dbReference>
<reference evidence="2 4" key="1">
    <citation type="submission" date="2017-09" db="EMBL/GenBank/DDBJ databases">
        <authorList>
            <person name="Thomas P."/>
            <person name="Seyboldt C."/>
        </authorList>
    </citation>
    <scope>NUCLEOTIDE SEQUENCE [LARGE SCALE GENOMIC DNA]</scope>
    <source>
        <strain evidence="2 4">DSM 7534</strain>
    </source>
</reference>
<dbReference type="OrthoDB" id="1682150at2"/>
<protein>
    <submittedName>
        <fullName evidence="2">Stage III sporulation protein AD</fullName>
    </submittedName>
</protein>
<keyword evidence="1" id="KW-0812">Transmembrane</keyword>
<accession>A0A9N7JMU9</accession>
<evidence type="ECO:0000313" key="2">
    <source>
        <dbReference type="EMBL" id="AYE35639.1"/>
    </source>
</evidence>
<feature type="transmembrane region" description="Helical" evidence="1">
    <location>
        <begin position="66"/>
        <end position="85"/>
    </location>
</feature>
<organism evidence="2 4">
    <name type="scientific">Clostridium septicum</name>
    <dbReference type="NCBI Taxonomy" id="1504"/>
    <lineage>
        <taxon>Bacteria</taxon>
        <taxon>Bacillati</taxon>
        <taxon>Bacillota</taxon>
        <taxon>Clostridia</taxon>
        <taxon>Eubacteriales</taxon>
        <taxon>Clostridiaceae</taxon>
        <taxon>Clostridium</taxon>
    </lineage>
</organism>
<evidence type="ECO:0000313" key="3">
    <source>
        <dbReference type="EMBL" id="USS02243.1"/>
    </source>
</evidence>
<dbReference type="Proteomes" id="UP001055437">
    <property type="component" value="Chromosome"/>
</dbReference>
<evidence type="ECO:0000256" key="1">
    <source>
        <dbReference type="SAM" id="Phobius"/>
    </source>
</evidence>
<proteinExistence type="predicted"/>
<feature type="transmembrane region" description="Helical" evidence="1">
    <location>
        <begin position="6"/>
        <end position="21"/>
    </location>
</feature>
<feature type="transmembrane region" description="Helical" evidence="1">
    <location>
        <begin position="28"/>
        <end position="54"/>
    </location>
</feature>
<name>A0A9N7JMU9_CLOSE</name>
<feature type="transmembrane region" description="Helical" evidence="1">
    <location>
        <begin position="106"/>
        <end position="126"/>
    </location>
</feature>
<dbReference type="EMBL" id="CP023671">
    <property type="protein sequence ID" value="AYE35639.1"/>
    <property type="molecule type" value="Genomic_DNA"/>
</dbReference>
<keyword evidence="5" id="KW-1185">Reference proteome</keyword>
<dbReference type="Pfam" id="PF06686">
    <property type="entry name" value="SpoIIIAC"/>
    <property type="match status" value="2"/>
</dbReference>
<dbReference type="KEGG" id="csep:CP523_15025"/>
<reference evidence="3" key="2">
    <citation type="submission" date="2022-06" db="EMBL/GenBank/DDBJ databases">
        <authorList>
            <person name="Holder M.E."/>
            <person name="Ajami N.J."/>
            <person name="Petrosino J.F."/>
        </authorList>
    </citation>
    <scope>NUCLEOTIDE SEQUENCE</scope>
    <source>
        <strain evidence="3">RMA 8861</strain>
    </source>
</reference>
<evidence type="ECO:0000313" key="4">
    <source>
        <dbReference type="Proteomes" id="UP000280586"/>
    </source>
</evidence>
<dbReference type="EMBL" id="CP099799">
    <property type="protein sequence ID" value="USS02243.1"/>
    <property type="molecule type" value="Genomic_DNA"/>
</dbReference>
<keyword evidence="1" id="KW-1133">Transmembrane helix</keyword>
<evidence type="ECO:0000313" key="5">
    <source>
        <dbReference type="Proteomes" id="UP001055437"/>
    </source>
</evidence>